<sequence>MVEILSSSVHGILNQPSPFVNLKSLEIYLERYTLLNQAPKNVGISTKLKSYLLDGSSGGAIVTFTLQEIQAQNLMDELRSLLEKESDNSKTKETQVESHEPKNLKIGANMEQIKNCWDNLAVQIEKARLVISKVQEIEELLSKVLTSKRSKLQSCFSSLCTEADTVINQVTDYMKIHCDENQSLSSVCATTLESFS</sequence>
<evidence type="ECO:0000313" key="2">
    <source>
        <dbReference type="Proteomes" id="UP001229421"/>
    </source>
</evidence>
<evidence type="ECO:0000313" key="1">
    <source>
        <dbReference type="EMBL" id="KAK1438304.1"/>
    </source>
</evidence>
<dbReference type="EMBL" id="JAUHHV010000001">
    <property type="protein sequence ID" value="KAK1438304.1"/>
    <property type="molecule type" value="Genomic_DNA"/>
</dbReference>
<dbReference type="AlphaFoldDB" id="A0AAD8PA74"/>
<proteinExistence type="predicted"/>
<dbReference type="Proteomes" id="UP001229421">
    <property type="component" value="Unassembled WGS sequence"/>
</dbReference>
<organism evidence="1 2">
    <name type="scientific">Tagetes erecta</name>
    <name type="common">African marigold</name>
    <dbReference type="NCBI Taxonomy" id="13708"/>
    <lineage>
        <taxon>Eukaryota</taxon>
        <taxon>Viridiplantae</taxon>
        <taxon>Streptophyta</taxon>
        <taxon>Embryophyta</taxon>
        <taxon>Tracheophyta</taxon>
        <taxon>Spermatophyta</taxon>
        <taxon>Magnoliopsida</taxon>
        <taxon>eudicotyledons</taxon>
        <taxon>Gunneridae</taxon>
        <taxon>Pentapetalae</taxon>
        <taxon>asterids</taxon>
        <taxon>campanulids</taxon>
        <taxon>Asterales</taxon>
        <taxon>Asteraceae</taxon>
        <taxon>Asteroideae</taxon>
        <taxon>Heliantheae alliance</taxon>
        <taxon>Tageteae</taxon>
        <taxon>Tagetes</taxon>
    </lineage>
</organism>
<name>A0AAD8PA74_TARER</name>
<accession>A0AAD8PA74</accession>
<gene>
    <name evidence="1" type="ORF">QVD17_04111</name>
</gene>
<keyword evidence="2" id="KW-1185">Reference proteome</keyword>
<comment type="caution">
    <text evidence="1">The sequence shown here is derived from an EMBL/GenBank/DDBJ whole genome shotgun (WGS) entry which is preliminary data.</text>
</comment>
<protein>
    <submittedName>
        <fullName evidence="1">Uncharacterized protein</fullName>
    </submittedName>
</protein>
<reference evidence="1" key="1">
    <citation type="journal article" date="2023" name="bioRxiv">
        <title>Improved chromosome-level genome assembly for marigold (Tagetes erecta).</title>
        <authorList>
            <person name="Jiang F."/>
            <person name="Yuan L."/>
            <person name="Wang S."/>
            <person name="Wang H."/>
            <person name="Xu D."/>
            <person name="Wang A."/>
            <person name="Fan W."/>
        </authorList>
    </citation>
    <scope>NUCLEOTIDE SEQUENCE</scope>
    <source>
        <strain evidence="1">WSJ</strain>
        <tissue evidence="1">Leaf</tissue>
    </source>
</reference>